<proteinExistence type="predicted"/>
<evidence type="ECO:0000259" key="3">
    <source>
        <dbReference type="Pfam" id="PF21768"/>
    </source>
</evidence>
<sequence length="474" mass="52828">MRGLAVLVLLVFAVQVAAAEDFRPVVFVHGLAGSAGQFESQGMRFAANGYPAEYVKTFEYDTISWALVVETDMLFSGLGSEFGLNISQIIDPETLDKILSKSRERLIDETFSRLDRVIDEALAESGADKVDLVGHSMGTFFLVRYVNSSPERAAKVAHLILLDGVWGVDAPEGIPTLAVFGNPKALPALGLPEEKVVYNATNVYFNNMTHVQLCTSPETFAVMFEFINGYKPATTDIVPQDGDYVKVKGKFLAFATNGDVSGWLSIYPIDENGKRLTRLPVKFMRVKGDFEVRLRKGQLYEFQFRKDFSPIIYHYYRAPFVRDDLWARFLVSKPPLDVELLILPERLSPAAKETSGLLLIRYKEMIGEYDEEIGGVDEVYVNGVNVCTERICPIERAVNGLWVFDRGADGKSDLDREVVRYSIMPFMSAADLVVPAEGTISIAVKSRTGGEESFTIPAWSADRHSIIVQFSDYI</sequence>
<accession>A0A075WHU5</accession>
<gene>
    <name evidence="4" type="ORF">AFULGI_00020140</name>
</gene>
<dbReference type="KEGG" id="afg:AFULGI_00020140"/>
<dbReference type="SUPFAM" id="SSF53474">
    <property type="entry name" value="alpha/beta-Hydrolases"/>
    <property type="match status" value="1"/>
</dbReference>
<dbReference type="InterPro" id="IPR029058">
    <property type="entry name" value="AB_hydrolase_fold"/>
</dbReference>
<dbReference type="RefSeq" id="WP_010879259.1">
    <property type="nucleotide sequence ID" value="NZ_CP006577.1"/>
</dbReference>
<dbReference type="HOGENOM" id="CLU_575719_0_0_2"/>
<dbReference type="InterPro" id="IPR040664">
    <property type="entry name" value="AFL_C"/>
</dbReference>
<dbReference type="InterPro" id="IPR049036">
    <property type="entry name" value="AF_1763-like_C"/>
</dbReference>
<reference evidence="4 5" key="1">
    <citation type="submission" date="2013-07" db="EMBL/GenBank/DDBJ databases">
        <title>Genome of Archaeoglobus fulgidus.</title>
        <authorList>
            <person name="Fiebig A."/>
            <person name="Birkeland N.-K."/>
        </authorList>
    </citation>
    <scope>NUCLEOTIDE SEQUENCE [LARGE SCALE GENOMIC DNA]</scope>
    <source>
        <strain evidence="4 5">DSM 8774</strain>
    </source>
</reference>
<evidence type="ECO:0000313" key="4">
    <source>
        <dbReference type="EMBL" id="AIG98764.1"/>
    </source>
</evidence>
<keyword evidence="4" id="KW-0808">Transferase</keyword>
<dbReference type="GO" id="GO:0016740">
    <property type="term" value="F:transferase activity"/>
    <property type="evidence" value="ECO:0007669"/>
    <property type="project" value="UniProtKB-KW"/>
</dbReference>
<evidence type="ECO:0000259" key="2">
    <source>
        <dbReference type="Pfam" id="PF18067"/>
    </source>
</evidence>
<dbReference type="Gene3D" id="3.40.50.1820">
    <property type="entry name" value="alpha/beta hydrolase"/>
    <property type="match status" value="1"/>
</dbReference>
<keyword evidence="4" id="KW-0378">Hydrolase</keyword>
<name>A0A075WHU5_ARCFL</name>
<evidence type="ECO:0000313" key="5">
    <source>
        <dbReference type="Proteomes" id="UP000028501"/>
    </source>
</evidence>
<dbReference type="Gene3D" id="2.60.40.2200">
    <property type="match status" value="1"/>
</dbReference>
<dbReference type="Pfam" id="PF18067">
    <property type="entry name" value="Lipase_C"/>
    <property type="match status" value="1"/>
</dbReference>
<dbReference type="GeneID" id="24795506"/>
<organism evidence="4 5">
    <name type="scientific">Archaeoglobus fulgidus DSM 8774</name>
    <dbReference type="NCBI Taxonomy" id="1344584"/>
    <lineage>
        <taxon>Archaea</taxon>
        <taxon>Methanobacteriati</taxon>
        <taxon>Methanobacteriota</taxon>
        <taxon>Archaeoglobi</taxon>
        <taxon>Archaeoglobales</taxon>
        <taxon>Archaeoglobaceae</taxon>
        <taxon>Archaeoglobus</taxon>
    </lineage>
</organism>
<feature type="domain" description="AFL C-terminal" evidence="2">
    <location>
        <begin position="243"/>
        <end position="334"/>
    </location>
</feature>
<dbReference type="GO" id="GO:0016787">
    <property type="term" value="F:hydrolase activity"/>
    <property type="evidence" value="ECO:0007669"/>
    <property type="project" value="UniProtKB-KW"/>
</dbReference>
<protein>
    <submittedName>
        <fullName evidence="4">Putative acetyltransferase and hydrolase with the alpha/beta hydrolase fold protein</fullName>
    </submittedName>
</protein>
<feature type="domain" description="AF-1763-like C-terminal" evidence="3">
    <location>
        <begin position="358"/>
        <end position="472"/>
    </location>
</feature>
<dbReference type="EMBL" id="CP006577">
    <property type="protein sequence ID" value="AIG98764.1"/>
    <property type="molecule type" value="Genomic_DNA"/>
</dbReference>
<dbReference type="Proteomes" id="UP000028501">
    <property type="component" value="Chromosome"/>
</dbReference>
<dbReference type="InterPro" id="IPR000073">
    <property type="entry name" value="AB_hydrolase_1"/>
</dbReference>
<dbReference type="Gene3D" id="2.60.40.2190">
    <property type="match status" value="1"/>
</dbReference>
<evidence type="ECO:0000259" key="1">
    <source>
        <dbReference type="Pfam" id="PF12697"/>
    </source>
</evidence>
<feature type="domain" description="AB hydrolase-1" evidence="1">
    <location>
        <begin position="25"/>
        <end position="183"/>
    </location>
</feature>
<dbReference type="AlphaFoldDB" id="A0A075WHU5"/>
<dbReference type="Pfam" id="PF21768">
    <property type="entry name" value="AF_1763-like_C"/>
    <property type="match status" value="1"/>
</dbReference>
<dbReference type="Pfam" id="PF12697">
    <property type="entry name" value="Abhydrolase_6"/>
    <property type="match status" value="1"/>
</dbReference>
<dbReference type="SMR" id="A0A075WHU5"/>